<dbReference type="GO" id="GO:0016747">
    <property type="term" value="F:acyltransferase activity, transferring groups other than amino-acyl groups"/>
    <property type="evidence" value="ECO:0007669"/>
    <property type="project" value="InterPro"/>
</dbReference>
<evidence type="ECO:0000256" key="2">
    <source>
        <dbReference type="ARBA" id="ARBA00023315"/>
    </source>
</evidence>
<dbReference type="RefSeq" id="WP_121173535.1">
    <property type="nucleotide sequence ID" value="NZ_RBIN01000007.1"/>
</dbReference>
<name>A0A420WUT4_9GAMM</name>
<dbReference type="Pfam" id="PF13673">
    <property type="entry name" value="Acetyltransf_10"/>
    <property type="match status" value="1"/>
</dbReference>
<evidence type="ECO:0000313" key="4">
    <source>
        <dbReference type="EMBL" id="RKQ97206.1"/>
    </source>
</evidence>
<keyword evidence="2" id="KW-0012">Acyltransferase</keyword>
<feature type="domain" description="N-acetyltransferase" evidence="3">
    <location>
        <begin position="12"/>
        <end position="154"/>
    </location>
</feature>
<protein>
    <submittedName>
        <fullName evidence="4">Acetyltransferase (GNAT) family protein</fullName>
    </submittedName>
</protein>
<dbReference type="InterPro" id="IPR016181">
    <property type="entry name" value="Acyl_CoA_acyltransferase"/>
</dbReference>
<organism evidence="4 5">
    <name type="scientific">Kushneria sinocarnis</name>
    <dbReference type="NCBI Taxonomy" id="595502"/>
    <lineage>
        <taxon>Bacteria</taxon>
        <taxon>Pseudomonadati</taxon>
        <taxon>Pseudomonadota</taxon>
        <taxon>Gammaproteobacteria</taxon>
        <taxon>Oceanospirillales</taxon>
        <taxon>Halomonadaceae</taxon>
        <taxon>Kushneria</taxon>
    </lineage>
</organism>
<evidence type="ECO:0000256" key="1">
    <source>
        <dbReference type="ARBA" id="ARBA00022679"/>
    </source>
</evidence>
<dbReference type="PROSITE" id="PS51186">
    <property type="entry name" value="GNAT"/>
    <property type="match status" value="1"/>
</dbReference>
<gene>
    <name evidence="4" type="ORF">C7446_2628</name>
</gene>
<evidence type="ECO:0000259" key="3">
    <source>
        <dbReference type="PROSITE" id="PS51186"/>
    </source>
</evidence>
<reference evidence="4 5" key="1">
    <citation type="submission" date="2018-10" db="EMBL/GenBank/DDBJ databases">
        <title>Genomic Encyclopedia of Type Strains, Phase IV (KMG-IV): sequencing the most valuable type-strain genomes for metagenomic binning, comparative biology and taxonomic classification.</title>
        <authorList>
            <person name="Goeker M."/>
        </authorList>
    </citation>
    <scope>NUCLEOTIDE SEQUENCE [LARGE SCALE GENOMIC DNA]</scope>
    <source>
        <strain evidence="4 5">DSM 23229</strain>
    </source>
</reference>
<dbReference type="Proteomes" id="UP000281975">
    <property type="component" value="Unassembled WGS sequence"/>
</dbReference>
<dbReference type="SUPFAM" id="SSF55729">
    <property type="entry name" value="Acyl-CoA N-acyltransferases (Nat)"/>
    <property type="match status" value="1"/>
</dbReference>
<keyword evidence="5" id="KW-1185">Reference proteome</keyword>
<keyword evidence="1 4" id="KW-0808">Transferase</keyword>
<dbReference type="PANTHER" id="PTHR43877:SF1">
    <property type="entry name" value="ACETYLTRANSFERASE"/>
    <property type="match status" value="1"/>
</dbReference>
<sequence length="162" mass="18956">MSELPQLSFWPDYWRPAASEADARFAQRLVESTMAPYWRARHMVFSKQLFRQQWRRIEKAILVQQGEAVGLIAWEAHDDIHHLRELHLVEHWRGHGLGRRTLDDWIARQRSLGARSFRLKVFADNPARHLYERVGFRPAYQSSDISGLMGMFLSVDSLSGVN</sequence>
<proteinExistence type="predicted"/>
<evidence type="ECO:0000313" key="5">
    <source>
        <dbReference type="Proteomes" id="UP000281975"/>
    </source>
</evidence>
<dbReference type="CDD" id="cd04301">
    <property type="entry name" value="NAT_SF"/>
    <property type="match status" value="1"/>
</dbReference>
<dbReference type="OrthoDB" id="6871659at2"/>
<dbReference type="EMBL" id="RBIN01000007">
    <property type="protein sequence ID" value="RKQ97206.1"/>
    <property type="molecule type" value="Genomic_DNA"/>
</dbReference>
<comment type="caution">
    <text evidence="4">The sequence shown here is derived from an EMBL/GenBank/DDBJ whole genome shotgun (WGS) entry which is preliminary data.</text>
</comment>
<dbReference type="InterPro" id="IPR050832">
    <property type="entry name" value="Bact_Acetyltransf"/>
</dbReference>
<dbReference type="PANTHER" id="PTHR43877">
    <property type="entry name" value="AMINOALKYLPHOSPHONATE N-ACETYLTRANSFERASE-RELATED-RELATED"/>
    <property type="match status" value="1"/>
</dbReference>
<dbReference type="InterPro" id="IPR000182">
    <property type="entry name" value="GNAT_dom"/>
</dbReference>
<accession>A0A420WUT4</accession>
<dbReference type="AlphaFoldDB" id="A0A420WUT4"/>
<dbReference type="Gene3D" id="3.40.630.30">
    <property type="match status" value="1"/>
</dbReference>